<gene>
    <name evidence="2" type="ORF">Slati_1504500</name>
</gene>
<evidence type="ECO:0000256" key="1">
    <source>
        <dbReference type="SAM" id="MobiDB-lite"/>
    </source>
</evidence>
<protein>
    <submittedName>
        <fullName evidence="2">Uncharacterized protein</fullName>
    </submittedName>
</protein>
<accession>A0AAW2X782</accession>
<dbReference type="AlphaFoldDB" id="A0AAW2X782"/>
<organism evidence="2">
    <name type="scientific">Sesamum latifolium</name>
    <dbReference type="NCBI Taxonomy" id="2727402"/>
    <lineage>
        <taxon>Eukaryota</taxon>
        <taxon>Viridiplantae</taxon>
        <taxon>Streptophyta</taxon>
        <taxon>Embryophyta</taxon>
        <taxon>Tracheophyta</taxon>
        <taxon>Spermatophyta</taxon>
        <taxon>Magnoliopsida</taxon>
        <taxon>eudicotyledons</taxon>
        <taxon>Gunneridae</taxon>
        <taxon>Pentapetalae</taxon>
        <taxon>asterids</taxon>
        <taxon>lamiids</taxon>
        <taxon>Lamiales</taxon>
        <taxon>Pedaliaceae</taxon>
        <taxon>Sesamum</taxon>
    </lineage>
</organism>
<dbReference type="EMBL" id="JACGWN010000005">
    <property type="protein sequence ID" value="KAL0449481.1"/>
    <property type="molecule type" value="Genomic_DNA"/>
</dbReference>
<proteinExistence type="predicted"/>
<reference evidence="2" key="1">
    <citation type="submission" date="2020-06" db="EMBL/GenBank/DDBJ databases">
        <authorList>
            <person name="Li T."/>
            <person name="Hu X."/>
            <person name="Zhang T."/>
            <person name="Song X."/>
            <person name="Zhang H."/>
            <person name="Dai N."/>
            <person name="Sheng W."/>
            <person name="Hou X."/>
            <person name="Wei L."/>
        </authorList>
    </citation>
    <scope>NUCLEOTIDE SEQUENCE</scope>
    <source>
        <strain evidence="2">KEN1</strain>
        <tissue evidence="2">Leaf</tissue>
    </source>
</reference>
<comment type="caution">
    <text evidence="2">The sequence shown here is derived from an EMBL/GenBank/DDBJ whole genome shotgun (WGS) entry which is preliminary data.</text>
</comment>
<evidence type="ECO:0000313" key="2">
    <source>
        <dbReference type="EMBL" id="KAL0449481.1"/>
    </source>
</evidence>
<name>A0AAW2X782_9LAMI</name>
<sequence>MAPKFQHDGHSVGLRSCMRVPPAVLPPPVPEPVVPQAKVEIDVVHVELNNEIPIQMPGNVVNIISDSSDSSGDFWRVIEEFYASDSDPDSVLPLPGVPSFPGKHGDSPANSSSGHSHGPASSNASNATPIKKEK</sequence>
<feature type="region of interest" description="Disordered" evidence="1">
    <location>
        <begin position="85"/>
        <end position="134"/>
    </location>
</feature>
<feature type="compositionally biased region" description="Low complexity" evidence="1">
    <location>
        <begin position="107"/>
        <end position="127"/>
    </location>
</feature>
<reference evidence="2" key="2">
    <citation type="journal article" date="2024" name="Plant">
        <title>Genomic evolution and insights into agronomic trait innovations of Sesamum species.</title>
        <authorList>
            <person name="Miao H."/>
            <person name="Wang L."/>
            <person name="Qu L."/>
            <person name="Liu H."/>
            <person name="Sun Y."/>
            <person name="Le M."/>
            <person name="Wang Q."/>
            <person name="Wei S."/>
            <person name="Zheng Y."/>
            <person name="Lin W."/>
            <person name="Duan Y."/>
            <person name="Cao H."/>
            <person name="Xiong S."/>
            <person name="Wang X."/>
            <person name="Wei L."/>
            <person name="Li C."/>
            <person name="Ma Q."/>
            <person name="Ju M."/>
            <person name="Zhao R."/>
            <person name="Li G."/>
            <person name="Mu C."/>
            <person name="Tian Q."/>
            <person name="Mei H."/>
            <person name="Zhang T."/>
            <person name="Gao T."/>
            <person name="Zhang H."/>
        </authorList>
    </citation>
    <scope>NUCLEOTIDE SEQUENCE</scope>
    <source>
        <strain evidence="2">KEN1</strain>
    </source>
</reference>